<dbReference type="Proteomes" id="UP001055811">
    <property type="component" value="Linkage Group LG01"/>
</dbReference>
<evidence type="ECO:0000313" key="2">
    <source>
        <dbReference type="Proteomes" id="UP001055811"/>
    </source>
</evidence>
<evidence type="ECO:0000313" key="1">
    <source>
        <dbReference type="EMBL" id="KAI3790746.1"/>
    </source>
</evidence>
<protein>
    <submittedName>
        <fullName evidence="1">Uncharacterized protein</fullName>
    </submittedName>
</protein>
<organism evidence="1 2">
    <name type="scientific">Cichorium intybus</name>
    <name type="common">Chicory</name>
    <dbReference type="NCBI Taxonomy" id="13427"/>
    <lineage>
        <taxon>Eukaryota</taxon>
        <taxon>Viridiplantae</taxon>
        <taxon>Streptophyta</taxon>
        <taxon>Embryophyta</taxon>
        <taxon>Tracheophyta</taxon>
        <taxon>Spermatophyta</taxon>
        <taxon>Magnoliopsida</taxon>
        <taxon>eudicotyledons</taxon>
        <taxon>Gunneridae</taxon>
        <taxon>Pentapetalae</taxon>
        <taxon>asterids</taxon>
        <taxon>campanulids</taxon>
        <taxon>Asterales</taxon>
        <taxon>Asteraceae</taxon>
        <taxon>Cichorioideae</taxon>
        <taxon>Cichorieae</taxon>
        <taxon>Cichoriinae</taxon>
        <taxon>Cichorium</taxon>
    </lineage>
</organism>
<accession>A0ACB9H5F5</accession>
<name>A0ACB9H5F5_CICIN</name>
<dbReference type="EMBL" id="CM042009">
    <property type="protein sequence ID" value="KAI3790746.1"/>
    <property type="molecule type" value="Genomic_DNA"/>
</dbReference>
<proteinExistence type="predicted"/>
<reference evidence="1 2" key="2">
    <citation type="journal article" date="2022" name="Mol. Ecol. Resour.">
        <title>The genomes of chicory, endive, great burdock and yacon provide insights into Asteraceae paleo-polyploidization history and plant inulin production.</title>
        <authorList>
            <person name="Fan W."/>
            <person name="Wang S."/>
            <person name="Wang H."/>
            <person name="Wang A."/>
            <person name="Jiang F."/>
            <person name="Liu H."/>
            <person name="Zhao H."/>
            <person name="Xu D."/>
            <person name="Zhang Y."/>
        </authorList>
    </citation>
    <scope>NUCLEOTIDE SEQUENCE [LARGE SCALE GENOMIC DNA]</scope>
    <source>
        <strain evidence="2">cv. Punajuju</strain>
        <tissue evidence="1">Leaves</tissue>
    </source>
</reference>
<keyword evidence="2" id="KW-1185">Reference proteome</keyword>
<gene>
    <name evidence="1" type="ORF">L2E82_04019</name>
</gene>
<reference evidence="2" key="1">
    <citation type="journal article" date="2022" name="Mol. Ecol. Resour.">
        <title>The genomes of chicory, endive, great burdock and yacon provide insights into Asteraceae palaeo-polyploidization history and plant inulin production.</title>
        <authorList>
            <person name="Fan W."/>
            <person name="Wang S."/>
            <person name="Wang H."/>
            <person name="Wang A."/>
            <person name="Jiang F."/>
            <person name="Liu H."/>
            <person name="Zhao H."/>
            <person name="Xu D."/>
            <person name="Zhang Y."/>
        </authorList>
    </citation>
    <scope>NUCLEOTIDE SEQUENCE [LARGE SCALE GENOMIC DNA]</scope>
    <source>
        <strain evidence="2">cv. Punajuju</strain>
    </source>
</reference>
<comment type="caution">
    <text evidence="1">The sequence shown here is derived from an EMBL/GenBank/DDBJ whole genome shotgun (WGS) entry which is preliminary data.</text>
</comment>
<sequence length="96" mass="10689">MNAICVCLLHCLSVEKYPNNPMLGTREFVDGKINQLEKYKDVVAQAQVITALKLFPRLLSIVNALSNLLCDSQAFWRVRIEATFALATTTSENVSS</sequence>